<dbReference type="Proteomes" id="UP001459277">
    <property type="component" value="Unassembled WGS sequence"/>
</dbReference>
<dbReference type="InterPro" id="IPR001810">
    <property type="entry name" value="F-box_dom"/>
</dbReference>
<reference evidence="2 3" key="1">
    <citation type="submission" date="2024-01" db="EMBL/GenBank/DDBJ databases">
        <title>A telomere-to-telomere, gap-free genome of sweet tea (Lithocarpus litseifolius).</title>
        <authorList>
            <person name="Zhou J."/>
        </authorList>
    </citation>
    <scope>NUCLEOTIDE SEQUENCE [LARGE SCALE GENOMIC DNA]</scope>
    <source>
        <strain evidence="2">Zhou-2022a</strain>
        <tissue evidence="2">Leaf</tissue>
    </source>
</reference>
<accession>A0AAW2E524</accession>
<organism evidence="2 3">
    <name type="scientific">Lithocarpus litseifolius</name>
    <dbReference type="NCBI Taxonomy" id="425828"/>
    <lineage>
        <taxon>Eukaryota</taxon>
        <taxon>Viridiplantae</taxon>
        <taxon>Streptophyta</taxon>
        <taxon>Embryophyta</taxon>
        <taxon>Tracheophyta</taxon>
        <taxon>Spermatophyta</taxon>
        <taxon>Magnoliopsida</taxon>
        <taxon>eudicotyledons</taxon>
        <taxon>Gunneridae</taxon>
        <taxon>Pentapetalae</taxon>
        <taxon>rosids</taxon>
        <taxon>fabids</taxon>
        <taxon>Fagales</taxon>
        <taxon>Fagaceae</taxon>
        <taxon>Lithocarpus</taxon>
    </lineage>
</organism>
<feature type="domain" description="F-box" evidence="1">
    <location>
        <begin position="1"/>
        <end position="49"/>
    </location>
</feature>
<dbReference type="SMART" id="SM00256">
    <property type="entry name" value="FBOX"/>
    <property type="match status" value="1"/>
</dbReference>
<dbReference type="Gene3D" id="1.20.1280.50">
    <property type="match status" value="1"/>
</dbReference>
<dbReference type="InterPro" id="IPR036047">
    <property type="entry name" value="F-box-like_dom_sf"/>
</dbReference>
<dbReference type="Pfam" id="PF00646">
    <property type="entry name" value="F-box"/>
    <property type="match status" value="1"/>
</dbReference>
<keyword evidence="3" id="KW-1185">Reference proteome</keyword>
<dbReference type="PROSITE" id="PS50181">
    <property type="entry name" value="FBOX"/>
    <property type="match status" value="1"/>
</dbReference>
<proteinExistence type="predicted"/>
<comment type="caution">
    <text evidence="2">The sequence shown here is derived from an EMBL/GenBank/DDBJ whole genome shotgun (WGS) entry which is preliminary data.</text>
</comment>
<gene>
    <name evidence="2" type="ORF">SO802_003817</name>
</gene>
<protein>
    <recommendedName>
        <fullName evidence="1">F-box domain-containing protein</fullName>
    </recommendedName>
</protein>
<evidence type="ECO:0000259" key="1">
    <source>
        <dbReference type="PROSITE" id="PS50181"/>
    </source>
</evidence>
<evidence type="ECO:0000313" key="3">
    <source>
        <dbReference type="Proteomes" id="UP001459277"/>
    </source>
</evidence>
<dbReference type="AlphaFoldDB" id="A0AAW2E524"/>
<dbReference type="SUPFAM" id="SSF81383">
    <property type="entry name" value="F-box domain"/>
    <property type="match status" value="1"/>
</dbReference>
<evidence type="ECO:0000313" key="2">
    <source>
        <dbReference type="EMBL" id="KAL0016748.1"/>
    </source>
</evidence>
<dbReference type="PANTHER" id="PTHR31672">
    <property type="entry name" value="BNACNNG10540D PROTEIN"/>
    <property type="match status" value="1"/>
</dbReference>
<sequence length="431" mass="50249">MVMATLCDDVLLEIFSGLPIKYLFRLKCVCQRFNQIINSIISDPKLLPTHDHALGLESVHGFFHFSFHSPQSIRYLSLHPQHHSLNSSVRPISKHQIVDSCDGILLLNILQTNLFSLYNPTIKKYHYILKPIEWLPSVKQNIGLAYDRSCALISSNHCQLVLVYRKKTVLGGREQYGFTVFSSKEFAWWERVDAILECESSEFVKHGQAVYFNKSLHWIRKSGDIVAFDLKENKPKIISKPRFLDKFKDDMWFGVTRGSINIVRILRTQIVVFVLLDYERGEWGCVRIKISPWPLKSVFNGFCPVFFDGEWIVLQSRGVVKEIYSYNVGLCKWNKIGDFQDSKDGMHEYIPFIPSLAWLDCAALNNNHVEEIHSNTRFEHFWPVVLRTRTRTKTRKRIRLISQVPLDSRSKRVIRKPARFNDYCSNFSDVE</sequence>
<dbReference type="InterPro" id="IPR050796">
    <property type="entry name" value="SCF_F-box_component"/>
</dbReference>
<name>A0AAW2E524_9ROSI</name>
<dbReference type="EMBL" id="JAZDWU010000001">
    <property type="protein sequence ID" value="KAL0016748.1"/>
    <property type="molecule type" value="Genomic_DNA"/>
</dbReference>